<dbReference type="PROSITE" id="PS51194">
    <property type="entry name" value="HELICASE_CTER"/>
    <property type="match status" value="1"/>
</dbReference>
<evidence type="ECO:0000259" key="9">
    <source>
        <dbReference type="PROSITE" id="PS51192"/>
    </source>
</evidence>
<dbReference type="GO" id="GO:0016787">
    <property type="term" value="F:hydrolase activity"/>
    <property type="evidence" value="ECO:0007669"/>
    <property type="project" value="UniProtKB-KW"/>
</dbReference>
<dbReference type="InterPro" id="IPR000629">
    <property type="entry name" value="RNA-helicase_DEAD-box_CS"/>
</dbReference>
<dbReference type="InterPro" id="IPR044742">
    <property type="entry name" value="DEAD/DEAH_RhlB"/>
</dbReference>
<dbReference type="InterPro" id="IPR050079">
    <property type="entry name" value="DEAD_box_RNA_helicase"/>
</dbReference>
<evidence type="ECO:0000256" key="7">
    <source>
        <dbReference type="RuleBase" id="RU000492"/>
    </source>
</evidence>
<evidence type="ECO:0000313" key="13">
    <source>
        <dbReference type="Proteomes" id="UP000177528"/>
    </source>
</evidence>
<evidence type="ECO:0000256" key="8">
    <source>
        <dbReference type="SAM" id="MobiDB-lite"/>
    </source>
</evidence>
<dbReference type="InterPro" id="IPR011545">
    <property type="entry name" value="DEAD/DEAH_box_helicase_dom"/>
</dbReference>
<reference evidence="12 13" key="1">
    <citation type="journal article" date="2016" name="Nat. Commun.">
        <title>Thousands of microbial genomes shed light on interconnected biogeochemical processes in an aquifer system.</title>
        <authorList>
            <person name="Anantharaman K."/>
            <person name="Brown C.T."/>
            <person name="Hug L.A."/>
            <person name="Sharon I."/>
            <person name="Castelle C.J."/>
            <person name="Probst A.J."/>
            <person name="Thomas B.C."/>
            <person name="Singh A."/>
            <person name="Wilkins M.J."/>
            <person name="Karaoz U."/>
            <person name="Brodie E.L."/>
            <person name="Williams K.H."/>
            <person name="Hubbard S.S."/>
            <person name="Banfield J.F."/>
        </authorList>
    </citation>
    <scope>NUCLEOTIDE SEQUENCE [LARGE SCALE GENOMIC DNA]</scope>
</reference>
<evidence type="ECO:0000256" key="6">
    <source>
        <dbReference type="PROSITE-ProRule" id="PRU00552"/>
    </source>
</evidence>
<dbReference type="GO" id="GO:0003724">
    <property type="term" value="F:RNA helicase activity"/>
    <property type="evidence" value="ECO:0007669"/>
    <property type="project" value="InterPro"/>
</dbReference>
<comment type="caution">
    <text evidence="12">The sequence shown here is derived from an EMBL/GenBank/DDBJ whole genome shotgun (WGS) entry which is preliminary data.</text>
</comment>
<dbReference type="Proteomes" id="UP000177528">
    <property type="component" value="Unassembled WGS sequence"/>
</dbReference>
<proteinExistence type="inferred from homology"/>
<dbReference type="Pfam" id="PF00271">
    <property type="entry name" value="Helicase_C"/>
    <property type="match status" value="1"/>
</dbReference>
<dbReference type="EMBL" id="MHHR01000033">
    <property type="protein sequence ID" value="OGY33141.1"/>
    <property type="molecule type" value="Genomic_DNA"/>
</dbReference>
<keyword evidence="1 7" id="KW-0547">Nucleotide-binding</keyword>
<dbReference type="SMART" id="SM00490">
    <property type="entry name" value="HELICc"/>
    <property type="match status" value="1"/>
</dbReference>
<dbReference type="PROSITE" id="PS51192">
    <property type="entry name" value="HELICASE_ATP_BIND_1"/>
    <property type="match status" value="1"/>
</dbReference>
<accession>A0A1G1X029</accession>
<dbReference type="AlphaFoldDB" id="A0A1G1X029"/>
<dbReference type="InterPro" id="IPR014014">
    <property type="entry name" value="RNA_helicase_DEAD_Q_motif"/>
</dbReference>
<gene>
    <name evidence="12" type="ORF">A3D99_01630</name>
</gene>
<dbReference type="SUPFAM" id="SSF52540">
    <property type="entry name" value="P-loop containing nucleoside triphosphate hydrolases"/>
    <property type="match status" value="1"/>
</dbReference>
<dbReference type="SMART" id="SM00487">
    <property type="entry name" value="DEXDc"/>
    <property type="match status" value="1"/>
</dbReference>
<keyword evidence="3 7" id="KW-0347">Helicase</keyword>
<keyword evidence="4 7" id="KW-0067">ATP-binding</keyword>
<dbReference type="PROSITE" id="PS51195">
    <property type="entry name" value="Q_MOTIF"/>
    <property type="match status" value="1"/>
</dbReference>
<dbReference type="GO" id="GO:0003676">
    <property type="term" value="F:nucleic acid binding"/>
    <property type="evidence" value="ECO:0007669"/>
    <property type="project" value="InterPro"/>
</dbReference>
<feature type="region of interest" description="Disordered" evidence="8">
    <location>
        <begin position="382"/>
        <end position="427"/>
    </location>
</feature>
<dbReference type="GO" id="GO:0005524">
    <property type="term" value="F:ATP binding"/>
    <property type="evidence" value="ECO:0007669"/>
    <property type="project" value="UniProtKB-KW"/>
</dbReference>
<evidence type="ECO:0000256" key="3">
    <source>
        <dbReference type="ARBA" id="ARBA00022806"/>
    </source>
</evidence>
<dbReference type="CDD" id="cd00268">
    <property type="entry name" value="DEADc"/>
    <property type="match status" value="1"/>
</dbReference>
<name>A0A1G1X029_9BACT</name>
<feature type="compositionally biased region" description="Basic residues" evidence="8">
    <location>
        <begin position="387"/>
        <end position="427"/>
    </location>
</feature>
<dbReference type="PANTHER" id="PTHR47959:SF13">
    <property type="entry name" value="ATP-DEPENDENT RNA HELICASE RHLE"/>
    <property type="match status" value="1"/>
</dbReference>
<dbReference type="InterPro" id="IPR014001">
    <property type="entry name" value="Helicase_ATP-bd"/>
</dbReference>
<evidence type="ECO:0000256" key="5">
    <source>
        <dbReference type="ARBA" id="ARBA00038437"/>
    </source>
</evidence>
<evidence type="ECO:0008006" key="14">
    <source>
        <dbReference type="Google" id="ProtNLM"/>
    </source>
</evidence>
<dbReference type="GO" id="GO:0005829">
    <property type="term" value="C:cytosol"/>
    <property type="evidence" value="ECO:0007669"/>
    <property type="project" value="TreeGrafter"/>
</dbReference>
<dbReference type="PANTHER" id="PTHR47959">
    <property type="entry name" value="ATP-DEPENDENT RNA HELICASE RHLE-RELATED"/>
    <property type="match status" value="1"/>
</dbReference>
<organism evidence="12 13">
    <name type="scientific">Candidatus Andersenbacteria bacterium RIFCSPHIGHO2_12_FULL_45_11</name>
    <dbReference type="NCBI Taxonomy" id="1797281"/>
    <lineage>
        <taxon>Bacteria</taxon>
        <taxon>Candidatus Anderseniibacteriota</taxon>
    </lineage>
</organism>
<evidence type="ECO:0000313" key="12">
    <source>
        <dbReference type="EMBL" id="OGY33141.1"/>
    </source>
</evidence>
<feature type="domain" description="Helicase ATP-binding" evidence="9">
    <location>
        <begin position="33"/>
        <end position="201"/>
    </location>
</feature>
<dbReference type="PROSITE" id="PS00039">
    <property type="entry name" value="DEAD_ATP_HELICASE"/>
    <property type="match status" value="1"/>
</dbReference>
<dbReference type="InterPro" id="IPR001650">
    <property type="entry name" value="Helicase_C-like"/>
</dbReference>
<dbReference type="Pfam" id="PF00270">
    <property type="entry name" value="DEAD"/>
    <property type="match status" value="1"/>
</dbReference>
<evidence type="ECO:0000256" key="4">
    <source>
        <dbReference type="ARBA" id="ARBA00022840"/>
    </source>
</evidence>
<evidence type="ECO:0000259" key="11">
    <source>
        <dbReference type="PROSITE" id="PS51195"/>
    </source>
</evidence>
<keyword evidence="2 7" id="KW-0378">Hydrolase</keyword>
<evidence type="ECO:0000256" key="2">
    <source>
        <dbReference type="ARBA" id="ARBA00022801"/>
    </source>
</evidence>
<feature type="short sequence motif" description="Q motif" evidence="6">
    <location>
        <begin position="2"/>
        <end position="30"/>
    </location>
</feature>
<feature type="domain" description="DEAD-box RNA helicase Q" evidence="11">
    <location>
        <begin position="2"/>
        <end position="30"/>
    </location>
</feature>
<dbReference type="Gene3D" id="3.40.50.300">
    <property type="entry name" value="P-loop containing nucleotide triphosphate hydrolases"/>
    <property type="match status" value="2"/>
</dbReference>
<protein>
    <recommendedName>
        <fullName evidence="14">DEAD/DEAH box helicase</fullName>
    </recommendedName>
</protein>
<evidence type="ECO:0000256" key="1">
    <source>
        <dbReference type="ARBA" id="ARBA00022741"/>
    </source>
</evidence>
<sequence length="427" mass="47511">MSSFASLGLVPSILKVLDRLKFTVPTPIQEKAIPVAIAGNDVVGIAQTGTGKTLAFSLPMLQRLSQTKKKGLVMLPTRELAIQVDEALSQIGGSFGIRTAILIGGASMYHQHMQLKKNPHVIIGTPGRIMDHLEQKTLNLQEVGVLVLDEADRMLDMGFAPQLNKIMSHVPKDRQTMLFSATMPAEIMQIASKHMKLPVRVEVAQQGTVAERVEQEMFIVDKRHKDQLLDKLLEEYKGTVLVFSRTKYGAKKICRAIRHMGHTAAEIHSNLSLSQRKRSLAGFKSGDFRVLVATDIAARGIDVTNIEVVVNYDLPENAEDYVHRVGRTGRAGKQGRAISFITPDQRFKLRAIERLVRMPLPVSPLPVLPAARAVTSSDYIARDTRISHNHRRTTFQHTRSPKRKPFGQKPRQRTGGHSAGRKPRVHL</sequence>
<feature type="domain" description="Helicase C-terminal" evidence="10">
    <location>
        <begin position="224"/>
        <end position="373"/>
    </location>
</feature>
<evidence type="ECO:0000259" key="10">
    <source>
        <dbReference type="PROSITE" id="PS51194"/>
    </source>
</evidence>
<comment type="similarity">
    <text evidence="5 7">Belongs to the DEAD box helicase family.</text>
</comment>
<dbReference type="InterPro" id="IPR027417">
    <property type="entry name" value="P-loop_NTPase"/>
</dbReference>
<dbReference type="CDD" id="cd18787">
    <property type="entry name" value="SF2_C_DEAD"/>
    <property type="match status" value="1"/>
</dbReference>